<dbReference type="FunFam" id="1.20.5.110:FF:000043">
    <property type="entry name" value="Protein transport protein sec9"/>
    <property type="match status" value="1"/>
</dbReference>
<evidence type="ECO:0000259" key="8">
    <source>
        <dbReference type="PROSITE" id="PS50192"/>
    </source>
</evidence>
<feature type="compositionally biased region" description="Polar residues" evidence="7">
    <location>
        <begin position="159"/>
        <end position="172"/>
    </location>
</feature>
<evidence type="ECO:0000256" key="1">
    <source>
        <dbReference type="ARBA" id="ARBA00009480"/>
    </source>
</evidence>
<reference evidence="9 10" key="1">
    <citation type="journal article" date="2011" name="Proc. Natl. Acad. Sci. U.S.A.">
        <title>Evolutionary erosion of yeast sex chromosomes by mating-type switching accidents.</title>
        <authorList>
            <person name="Gordon J.L."/>
            <person name="Armisen D."/>
            <person name="Proux-Wera E."/>
            <person name="Oheigeartaigh S.S."/>
            <person name="Byrne K.P."/>
            <person name="Wolfe K.H."/>
        </authorList>
    </citation>
    <scope>NUCLEOTIDE SEQUENCE [LARGE SCALE GENOMIC DNA]</scope>
    <source>
        <strain evidence="10">ATCC 10597 / BCRC 20456 / CBS 421 / NBRC 0211 / NRRL Y-12639</strain>
    </source>
</reference>
<dbReference type="PANTHER" id="PTHR19305:SF9">
    <property type="entry name" value="SYNAPTOSOMAL-ASSOCIATED PROTEIN 29"/>
    <property type="match status" value="1"/>
</dbReference>
<evidence type="ECO:0000313" key="10">
    <source>
        <dbReference type="Proteomes" id="UP000000689"/>
    </source>
</evidence>
<dbReference type="AlphaFoldDB" id="G0WEL4"/>
<evidence type="ECO:0000256" key="7">
    <source>
        <dbReference type="SAM" id="MobiDB-lite"/>
    </source>
</evidence>
<feature type="region of interest" description="Disordered" evidence="7">
    <location>
        <begin position="1"/>
        <end position="41"/>
    </location>
</feature>
<proteinExistence type="inferred from homology"/>
<dbReference type="OMA" id="LDINVHM"/>
<dbReference type="InterPro" id="IPR000727">
    <property type="entry name" value="T_SNARE_dom"/>
</dbReference>
<dbReference type="eggNOG" id="KOG3065">
    <property type="taxonomic scope" value="Eukaryota"/>
</dbReference>
<feature type="compositionally biased region" description="Polar residues" evidence="7">
    <location>
        <begin position="204"/>
        <end position="217"/>
    </location>
</feature>
<keyword evidence="10" id="KW-1185">Reference proteome</keyword>
<sequence>MGLKKFFKLKPPPEDTKEQNRENLSELGYTVKNPNKKKHDKFSAYGNFARDRNQQKIYAPPGYEPQFTSDNEYGLQQDQGAEPYAQDDLNKSTVDNNHHHARDPYSSSSPYASSSSPSTDPYLSSASTTADPYSARSEPEAFNYSDPICSIQIKKLNERQQQQRNAPSRTMRTSNTYTSSMGSYNYNNNNNNNNLNTHTNRNYPMTNSYNGYNQSRETSMDPYANVHSSSSSSLPDNESMDLNAVPSNRSNLNRTITNASMDLNNPPISSSYEHPQNKQQQQQHTRTRPSNAAVNRRQQQNNIISPSPYTSASPSPYASMPASTSNSNNNISNSKNPYSSMSNINNDPYNVTTRNTTITSASAPSITRQSSSNPYNRRSINNNNNNTYSIPTNNNNTLNVSELDNESIAHDNDDESTMRAEFEFEQTFVPLSQQQQQSENDIDLNATIQEEQQDDGYNQNQYDSYDWQQQQQQQYRGYKTFEELQNEEALREQQQEDEEVDEIKQQIKFTKQSSVASTKNTLKMAQDAELAGMNTIGMLGHQSEKLNNVERNLDLLKVQNVVADDKVSELQKLNRSILAVHVSNPFNSKRRAREREAKLRSRKEQEKLMFEETNNRLYNSTQRIEGALNGPDRDDLMQNTSMIREKYKKQNILEQAKRYQFENDEEDDEMEFEIERNLDQIQQISGRLKKLAVATGEELNSQQERLGRIEEDTDRMDIKIHMNTTKLAGIR</sequence>
<dbReference type="KEGG" id="ndi:NDAI_0H00510"/>
<dbReference type="GeneID" id="11495756"/>
<gene>
    <name evidence="9" type="primary">NDAI0H00510</name>
    <name evidence="9" type="ordered locus">NDAI_0H00510</name>
</gene>
<dbReference type="GO" id="GO:0005484">
    <property type="term" value="F:SNAP receptor activity"/>
    <property type="evidence" value="ECO:0007669"/>
    <property type="project" value="TreeGrafter"/>
</dbReference>
<evidence type="ECO:0000256" key="5">
    <source>
        <dbReference type="ARBA" id="ARBA00072549"/>
    </source>
</evidence>
<dbReference type="HOGENOM" id="CLU_020823_1_0_1"/>
<dbReference type="PROSITE" id="PS50192">
    <property type="entry name" value="T_SNARE"/>
    <property type="match status" value="1"/>
</dbReference>
<dbReference type="EMBL" id="HE580274">
    <property type="protein sequence ID" value="CCD26225.1"/>
    <property type="molecule type" value="Genomic_DNA"/>
</dbReference>
<keyword evidence="2" id="KW-0813">Transport</keyword>
<feature type="compositionally biased region" description="Polar residues" evidence="7">
    <location>
        <begin position="245"/>
        <end position="278"/>
    </location>
</feature>
<feature type="compositionally biased region" description="Low complexity" evidence="7">
    <location>
        <begin position="295"/>
        <end position="340"/>
    </location>
</feature>
<dbReference type="GO" id="GO:0005886">
    <property type="term" value="C:plasma membrane"/>
    <property type="evidence" value="ECO:0007669"/>
    <property type="project" value="TreeGrafter"/>
</dbReference>
<feature type="domain" description="T-SNARE coiled-coil homology" evidence="8">
    <location>
        <begin position="668"/>
        <end position="730"/>
    </location>
</feature>
<dbReference type="GO" id="GO:0015031">
    <property type="term" value="P:protein transport"/>
    <property type="evidence" value="ECO:0007669"/>
    <property type="project" value="UniProtKB-KW"/>
</dbReference>
<accession>G0WEL4</accession>
<dbReference type="CDD" id="cd15857">
    <property type="entry name" value="SNARE_SEC9C"/>
    <property type="match status" value="1"/>
</dbReference>
<dbReference type="SUPFAM" id="SSF58038">
    <property type="entry name" value="SNARE fusion complex"/>
    <property type="match status" value="2"/>
</dbReference>
<protein>
    <recommendedName>
        <fullName evidence="5">Protein transport protein SEC9</fullName>
    </recommendedName>
</protein>
<evidence type="ECO:0000313" key="9">
    <source>
        <dbReference type="EMBL" id="CCD26225.1"/>
    </source>
</evidence>
<feature type="coiled-coil region" evidence="6">
    <location>
        <begin position="539"/>
        <end position="566"/>
    </location>
</feature>
<evidence type="ECO:0000256" key="2">
    <source>
        <dbReference type="ARBA" id="ARBA00022448"/>
    </source>
</evidence>
<organism evidence="9 10">
    <name type="scientific">Naumovozyma dairenensis (strain ATCC 10597 / BCRC 20456 / CBS 421 / NBRC 0211 / NRRL Y-12639)</name>
    <name type="common">Saccharomyces dairenensis</name>
    <dbReference type="NCBI Taxonomy" id="1071378"/>
    <lineage>
        <taxon>Eukaryota</taxon>
        <taxon>Fungi</taxon>
        <taxon>Dikarya</taxon>
        <taxon>Ascomycota</taxon>
        <taxon>Saccharomycotina</taxon>
        <taxon>Saccharomycetes</taxon>
        <taxon>Saccharomycetales</taxon>
        <taxon>Saccharomycetaceae</taxon>
        <taxon>Naumovozyma</taxon>
    </lineage>
</organism>
<dbReference type="STRING" id="1071378.G0WEL4"/>
<dbReference type="OrthoDB" id="18679at2759"/>
<dbReference type="RefSeq" id="XP_003671468.1">
    <property type="nucleotide sequence ID" value="XM_003671420.1"/>
</dbReference>
<feature type="compositionally biased region" description="Low complexity" evidence="7">
    <location>
        <begin position="356"/>
        <end position="393"/>
    </location>
</feature>
<name>G0WEL4_NAUDC</name>
<dbReference type="GO" id="GO:0006906">
    <property type="term" value="P:vesicle fusion"/>
    <property type="evidence" value="ECO:0007669"/>
    <property type="project" value="TreeGrafter"/>
</dbReference>
<evidence type="ECO:0000256" key="3">
    <source>
        <dbReference type="ARBA" id="ARBA00022927"/>
    </source>
</evidence>
<feature type="coiled-coil region" evidence="6">
    <location>
        <begin position="486"/>
        <end position="513"/>
    </location>
</feature>
<feature type="compositionally biased region" description="Basic and acidic residues" evidence="7">
    <location>
        <begin position="11"/>
        <end position="24"/>
    </location>
</feature>
<feature type="compositionally biased region" description="Low complexity" evidence="7">
    <location>
        <begin position="173"/>
        <end position="203"/>
    </location>
</feature>
<keyword evidence="3" id="KW-0653">Protein transport</keyword>
<dbReference type="GO" id="GO:0031201">
    <property type="term" value="C:SNARE complex"/>
    <property type="evidence" value="ECO:0007669"/>
    <property type="project" value="TreeGrafter"/>
</dbReference>
<feature type="region of interest" description="Disordered" evidence="7">
    <location>
        <begin position="58"/>
        <end position="141"/>
    </location>
</feature>
<feature type="compositionally biased region" description="Polar residues" evidence="7">
    <location>
        <begin position="66"/>
        <end position="79"/>
    </location>
</feature>
<feature type="compositionally biased region" description="Polar residues" evidence="7">
    <location>
        <begin position="341"/>
        <end position="355"/>
    </location>
</feature>
<dbReference type="Proteomes" id="UP000000689">
    <property type="component" value="Chromosome 8"/>
</dbReference>
<feature type="region of interest" description="Disordered" evidence="7">
    <location>
        <begin position="157"/>
        <end position="393"/>
    </location>
</feature>
<dbReference type="CDD" id="cd15886">
    <property type="entry name" value="SNARE_SEC9N"/>
    <property type="match status" value="1"/>
</dbReference>
<feature type="compositionally biased region" description="Low complexity" evidence="7">
    <location>
        <begin position="104"/>
        <end position="127"/>
    </location>
</feature>
<dbReference type="Gene3D" id="1.20.5.110">
    <property type="match status" value="2"/>
</dbReference>
<evidence type="ECO:0000256" key="6">
    <source>
        <dbReference type="SAM" id="Coils"/>
    </source>
</evidence>
<dbReference type="SMART" id="SM00397">
    <property type="entry name" value="t_SNARE"/>
    <property type="match status" value="2"/>
</dbReference>
<dbReference type="GO" id="GO:0019905">
    <property type="term" value="F:syntaxin binding"/>
    <property type="evidence" value="ECO:0007669"/>
    <property type="project" value="TreeGrafter"/>
</dbReference>
<dbReference type="GO" id="GO:0006887">
    <property type="term" value="P:exocytosis"/>
    <property type="evidence" value="ECO:0007669"/>
    <property type="project" value="TreeGrafter"/>
</dbReference>
<comment type="similarity">
    <text evidence="1">Belongs to the SNAP-25 family.</text>
</comment>
<evidence type="ECO:0000256" key="4">
    <source>
        <dbReference type="ARBA" id="ARBA00023054"/>
    </source>
</evidence>
<keyword evidence="4 6" id="KW-0175">Coiled coil</keyword>
<dbReference type="PANTHER" id="PTHR19305">
    <property type="entry name" value="SYNAPTOSOMAL ASSOCIATED PROTEIN"/>
    <property type="match status" value="1"/>
</dbReference>